<organism evidence="1 2">
    <name type="scientific">Mariniplasma anaerobium</name>
    <dbReference type="NCBI Taxonomy" id="2735436"/>
    <lineage>
        <taxon>Bacteria</taxon>
        <taxon>Bacillati</taxon>
        <taxon>Mycoplasmatota</taxon>
        <taxon>Mollicutes</taxon>
        <taxon>Acholeplasmatales</taxon>
        <taxon>Acholeplasmataceae</taxon>
        <taxon>Mariniplasma</taxon>
    </lineage>
</organism>
<dbReference type="Pfam" id="PF02566">
    <property type="entry name" value="OsmC"/>
    <property type="match status" value="1"/>
</dbReference>
<keyword evidence="2" id="KW-1185">Reference proteome</keyword>
<protein>
    <recommendedName>
        <fullName evidence="3">OsmC family protein</fullName>
    </recommendedName>
</protein>
<dbReference type="PANTHER" id="PTHR34352">
    <property type="entry name" value="PROTEIN YHFA"/>
    <property type="match status" value="1"/>
</dbReference>
<evidence type="ECO:0008006" key="3">
    <source>
        <dbReference type="Google" id="ProtNLM"/>
    </source>
</evidence>
<dbReference type="InterPro" id="IPR015946">
    <property type="entry name" value="KH_dom-like_a/b"/>
</dbReference>
<name>A0A7U9XVA0_9MOLU</name>
<accession>A0A7U9XVA0</accession>
<dbReference type="AlphaFoldDB" id="A0A7U9XVA0"/>
<dbReference type="InterPro" id="IPR003718">
    <property type="entry name" value="OsmC/Ohr_fam"/>
</dbReference>
<evidence type="ECO:0000313" key="1">
    <source>
        <dbReference type="EMBL" id="BCR36256.1"/>
    </source>
</evidence>
<dbReference type="EMBL" id="AP024412">
    <property type="protein sequence ID" value="BCR36256.1"/>
    <property type="molecule type" value="Genomic_DNA"/>
</dbReference>
<gene>
    <name evidence="1" type="ORF">MPAN_011490</name>
</gene>
<evidence type="ECO:0000313" key="2">
    <source>
        <dbReference type="Proteomes" id="UP000620133"/>
    </source>
</evidence>
<dbReference type="PANTHER" id="PTHR34352:SF1">
    <property type="entry name" value="PROTEIN YHFA"/>
    <property type="match status" value="1"/>
</dbReference>
<dbReference type="InterPro" id="IPR036102">
    <property type="entry name" value="OsmC/Ohrsf"/>
</dbReference>
<reference evidence="1" key="1">
    <citation type="submission" date="2021-01" db="EMBL/GenBank/DDBJ databases">
        <title>Draft genome sequence of Acholeplasmataceae bacterium strain Mahy22.</title>
        <authorList>
            <person name="Watanabe M."/>
            <person name="Kojima H."/>
            <person name="Fukui M."/>
        </authorList>
    </citation>
    <scope>NUCLEOTIDE SEQUENCE</scope>
    <source>
        <strain evidence="1">Mahy22</strain>
    </source>
</reference>
<sequence>MKTDNITMKFNNKFIGSMTSPKGEIPIGSQDNGQAPYHLLYGALGSCFFATFLSIANKMRLTFDDAELEISGTKRDENPATLEYVVIDMVVYNPSHEARLEKAAHLGAQHCSIHETISKVSDIKLNIVFKQK</sequence>
<dbReference type="RefSeq" id="WP_176238922.1">
    <property type="nucleotide sequence ID" value="NZ_AP024412.1"/>
</dbReference>
<proteinExistence type="predicted"/>
<dbReference type="KEGG" id="manr:MPAN_011490"/>
<dbReference type="Gene3D" id="3.30.300.20">
    <property type="match status" value="1"/>
</dbReference>
<dbReference type="SUPFAM" id="SSF82784">
    <property type="entry name" value="OsmC-like"/>
    <property type="match status" value="1"/>
</dbReference>
<dbReference type="Proteomes" id="UP000620133">
    <property type="component" value="Chromosome"/>
</dbReference>